<evidence type="ECO:0000256" key="1">
    <source>
        <dbReference type="ARBA" id="ARBA00006247"/>
    </source>
</evidence>
<name>A0A1L7WHT6_9HELO</name>
<dbReference type="OrthoDB" id="10059875at2759"/>
<dbReference type="InterPro" id="IPR002933">
    <property type="entry name" value="Peptidase_M20"/>
</dbReference>
<dbReference type="Pfam" id="PF01546">
    <property type="entry name" value="Peptidase_M20"/>
    <property type="match status" value="1"/>
</dbReference>
<dbReference type="GO" id="GO:0016787">
    <property type="term" value="F:hydrolase activity"/>
    <property type="evidence" value="ECO:0007669"/>
    <property type="project" value="UniProtKB-KW"/>
</dbReference>
<dbReference type="EMBL" id="FJOG01000002">
    <property type="protein sequence ID" value="CZR52329.1"/>
    <property type="molecule type" value="Genomic_DNA"/>
</dbReference>
<keyword evidence="3" id="KW-0378">Hydrolase</keyword>
<dbReference type="STRING" id="576137.A0A1L7WHT6"/>
<sequence length="401" mass="43965">MQVPDIDEAKCLSLLSKLIQIKSYSETEGEIEVTNFVSQKMKGIGLEADVFPFANGKRQNAIGRWKGKNPAKSKTLLFNGHLDTNPVTEGWTIDPWEGKIDKDFIYGIGVSNMKSGCAAYFCAVEALKSAGWVPNGDVILTFVVGELQGGVGTMAAIEQGRMNADYFINCEPSDIRAITMHAEALMFEVDLIGVTRHMSAAEEGADAILAACAIIPELDKMTFSGAKSEDHKRCNRCLVGVVHGALGKKLEEWRPSQVSDVCKLAGSARYAPGQTQEGVLSDIRRVIERFLSEKCPGVKFELRQRFEPTMPAFEVSPNSRIVNSLNTAYRGVRGEDQPTGVLKPTCFYGSDAGHLYKQLGMEGIVCGPGGRYNTRPDEKVDIPDYLDCVRMFMRVIVDICG</sequence>
<comment type="similarity">
    <text evidence="1">Belongs to the peptidase M20A family.</text>
</comment>
<evidence type="ECO:0000313" key="5">
    <source>
        <dbReference type="Proteomes" id="UP000184330"/>
    </source>
</evidence>
<dbReference type="PANTHER" id="PTHR43808">
    <property type="entry name" value="ACETYLORNITHINE DEACETYLASE"/>
    <property type="match status" value="1"/>
</dbReference>
<protein>
    <recommendedName>
        <fullName evidence="6">Acetylornithine deacetylase</fullName>
    </recommendedName>
</protein>
<evidence type="ECO:0000313" key="4">
    <source>
        <dbReference type="EMBL" id="CZR52329.1"/>
    </source>
</evidence>
<dbReference type="InterPro" id="IPR050072">
    <property type="entry name" value="Peptidase_M20A"/>
</dbReference>
<dbReference type="Gene3D" id="3.30.70.360">
    <property type="match status" value="1"/>
</dbReference>
<dbReference type="InterPro" id="IPR036264">
    <property type="entry name" value="Bact_exopeptidase_dim_dom"/>
</dbReference>
<keyword evidence="2" id="KW-0479">Metal-binding</keyword>
<organism evidence="4 5">
    <name type="scientific">Phialocephala subalpina</name>
    <dbReference type="NCBI Taxonomy" id="576137"/>
    <lineage>
        <taxon>Eukaryota</taxon>
        <taxon>Fungi</taxon>
        <taxon>Dikarya</taxon>
        <taxon>Ascomycota</taxon>
        <taxon>Pezizomycotina</taxon>
        <taxon>Leotiomycetes</taxon>
        <taxon>Helotiales</taxon>
        <taxon>Mollisiaceae</taxon>
        <taxon>Phialocephala</taxon>
        <taxon>Phialocephala fortinii species complex</taxon>
    </lineage>
</organism>
<dbReference type="Gene3D" id="3.40.630.10">
    <property type="entry name" value="Zn peptidases"/>
    <property type="match status" value="2"/>
</dbReference>
<dbReference type="AlphaFoldDB" id="A0A1L7WHT6"/>
<keyword evidence="5" id="KW-1185">Reference proteome</keyword>
<accession>A0A1L7WHT6</accession>
<dbReference type="SUPFAM" id="SSF55031">
    <property type="entry name" value="Bacterial exopeptidase dimerisation domain"/>
    <property type="match status" value="1"/>
</dbReference>
<proteinExistence type="inferred from homology"/>
<evidence type="ECO:0000256" key="3">
    <source>
        <dbReference type="ARBA" id="ARBA00022801"/>
    </source>
</evidence>
<evidence type="ECO:0008006" key="6">
    <source>
        <dbReference type="Google" id="ProtNLM"/>
    </source>
</evidence>
<gene>
    <name evidence="4" type="ORF">PAC_02206</name>
</gene>
<evidence type="ECO:0000256" key="2">
    <source>
        <dbReference type="ARBA" id="ARBA00022723"/>
    </source>
</evidence>
<dbReference type="GO" id="GO:0046872">
    <property type="term" value="F:metal ion binding"/>
    <property type="evidence" value="ECO:0007669"/>
    <property type="project" value="UniProtKB-KW"/>
</dbReference>
<reference evidence="4 5" key="1">
    <citation type="submission" date="2016-03" db="EMBL/GenBank/DDBJ databases">
        <authorList>
            <person name="Ploux O."/>
        </authorList>
    </citation>
    <scope>NUCLEOTIDE SEQUENCE [LARGE SCALE GENOMIC DNA]</scope>
    <source>
        <strain evidence="4 5">UAMH 11012</strain>
    </source>
</reference>
<dbReference type="SUPFAM" id="SSF53187">
    <property type="entry name" value="Zn-dependent exopeptidases"/>
    <property type="match status" value="1"/>
</dbReference>
<dbReference type="Proteomes" id="UP000184330">
    <property type="component" value="Unassembled WGS sequence"/>
</dbReference>